<keyword evidence="1" id="KW-0808">Transferase</keyword>
<name>A0ABP0K5E6_9DINO</name>
<dbReference type="PANTHER" id="PTHR43619">
    <property type="entry name" value="S-ADENOSYL-L-METHIONINE-DEPENDENT METHYLTRANSFERASE YKTD-RELATED"/>
    <property type="match status" value="1"/>
</dbReference>
<comment type="caution">
    <text evidence="1">The sequence shown here is derived from an EMBL/GenBank/DDBJ whole genome shotgun (WGS) entry which is preliminary data.</text>
</comment>
<organism evidence="1 2">
    <name type="scientific">Durusdinium trenchii</name>
    <dbReference type="NCBI Taxonomy" id="1381693"/>
    <lineage>
        <taxon>Eukaryota</taxon>
        <taxon>Sar</taxon>
        <taxon>Alveolata</taxon>
        <taxon>Dinophyceae</taxon>
        <taxon>Suessiales</taxon>
        <taxon>Symbiodiniaceae</taxon>
        <taxon>Durusdinium</taxon>
    </lineage>
</organism>
<dbReference type="SUPFAM" id="SSF53335">
    <property type="entry name" value="S-adenosyl-L-methionine-dependent methyltransferases"/>
    <property type="match status" value="1"/>
</dbReference>
<dbReference type="InterPro" id="IPR007213">
    <property type="entry name" value="Ppm1/Ppm2/Tcmp"/>
</dbReference>
<dbReference type="NCBIfam" id="TIGR00027">
    <property type="entry name" value="mthyl_TIGR00027"/>
    <property type="match status" value="1"/>
</dbReference>
<evidence type="ECO:0000313" key="1">
    <source>
        <dbReference type="EMBL" id="CAK9022000.1"/>
    </source>
</evidence>
<dbReference type="Gene3D" id="3.40.50.150">
    <property type="entry name" value="Vaccinia Virus protein VP39"/>
    <property type="match status" value="1"/>
</dbReference>
<gene>
    <name evidence="1" type="ORF">SCF082_LOCUS15595</name>
</gene>
<accession>A0ABP0K5E6</accession>
<dbReference type="Proteomes" id="UP001642464">
    <property type="component" value="Unassembled WGS sequence"/>
</dbReference>
<dbReference type="GO" id="GO:0032259">
    <property type="term" value="P:methylation"/>
    <property type="evidence" value="ECO:0007669"/>
    <property type="project" value="UniProtKB-KW"/>
</dbReference>
<keyword evidence="1" id="KW-0489">Methyltransferase</keyword>
<dbReference type="InterPro" id="IPR029063">
    <property type="entry name" value="SAM-dependent_MTases_sf"/>
</dbReference>
<dbReference type="Pfam" id="PF04072">
    <property type="entry name" value="LCM"/>
    <property type="match status" value="1"/>
</dbReference>
<dbReference type="GO" id="GO:0008168">
    <property type="term" value="F:methyltransferase activity"/>
    <property type="evidence" value="ECO:0007669"/>
    <property type="project" value="UniProtKB-KW"/>
</dbReference>
<proteinExistence type="predicted"/>
<keyword evidence="2" id="KW-1185">Reference proteome</keyword>
<dbReference type="InterPro" id="IPR011610">
    <property type="entry name" value="SAM_mthyl_Trfase_ML2640-like"/>
</dbReference>
<reference evidence="1 2" key="1">
    <citation type="submission" date="2024-02" db="EMBL/GenBank/DDBJ databases">
        <authorList>
            <person name="Chen Y."/>
            <person name="Shah S."/>
            <person name="Dougan E. K."/>
            <person name="Thang M."/>
            <person name="Chan C."/>
        </authorList>
    </citation>
    <scope>NUCLEOTIDE SEQUENCE [LARGE SCALE GENOMIC DNA]</scope>
</reference>
<dbReference type="PANTHER" id="PTHR43619:SF2">
    <property type="entry name" value="S-ADENOSYL-L-METHIONINE-DEPENDENT METHYLTRANSFERASES SUPERFAMILY PROTEIN"/>
    <property type="match status" value="1"/>
</dbReference>
<sequence>MRSALPKQRRVVATSVDQLRRVTSLRGVERSAALCAVWRWKESAEASPLVLDPFAGELAQEALGTEAVSKLANATFASSLQYLLALRTRLLDDLLIASQRHQPVEQVVQLAVGCDTRALRLGSTSSCRFFEVDTQRMVDFRKRWVQQQRIVQVGFDLKEPELLVPALVDVGFDPRRRTAWLCEGLLEYHEPSFTSALLKALDAAGPQLLILAVLDPYWLEFLAKEHEQRPVRMAWKHGGPTSFGVFVGQPGPAACRRWSGTEHGWRSAAGRSSSSSVSSGTFAMPEPRWVR</sequence>
<protein>
    <submittedName>
        <fullName evidence="1">S-adenosyl-L-methionine-dependent methyltransferase Mflv_5024</fullName>
    </submittedName>
</protein>
<dbReference type="EMBL" id="CAXAMM010010001">
    <property type="protein sequence ID" value="CAK9022000.1"/>
    <property type="molecule type" value="Genomic_DNA"/>
</dbReference>
<evidence type="ECO:0000313" key="2">
    <source>
        <dbReference type="Proteomes" id="UP001642464"/>
    </source>
</evidence>